<organism evidence="1 2">
    <name type="scientific">Vespula maculifrons</name>
    <name type="common">Eastern yellow jacket</name>
    <name type="synonym">Wasp</name>
    <dbReference type="NCBI Taxonomy" id="7453"/>
    <lineage>
        <taxon>Eukaryota</taxon>
        <taxon>Metazoa</taxon>
        <taxon>Ecdysozoa</taxon>
        <taxon>Arthropoda</taxon>
        <taxon>Hexapoda</taxon>
        <taxon>Insecta</taxon>
        <taxon>Pterygota</taxon>
        <taxon>Neoptera</taxon>
        <taxon>Endopterygota</taxon>
        <taxon>Hymenoptera</taxon>
        <taxon>Apocrita</taxon>
        <taxon>Aculeata</taxon>
        <taxon>Vespoidea</taxon>
        <taxon>Vespidae</taxon>
        <taxon>Vespinae</taxon>
        <taxon>Vespula</taxon>
    </lineage>
</organism>
<keyword evidence="2" id="KW-1185">Reference proteome</keyword>
<dbReference type="Proteomes" id="UP001607303">
    <property type="component" value="Unassembled WGS sequence"/>
</dbReference>
<accession>A0ABD2CRQ4</accession>
<protein>
    <submittedName>
        <fullName evidence="1">Protein THO1</fullName>
    </submittedName>
</protein>
<comment type="caution">
    <text evidence="1">The sequence shown here is derived from an EMBL/GenBank/DDBJ whole genome shotgun (WGS) entry which is preliminary data.</text>
</comment>
<evidence type="ECO:0000313" key="2">
    <source>
        <dbReference type="Proteomes" id="UP001607303"/>
    </source>
</evidence>
<proteinExistence type="predicted"/>
<dbReference type="AlphaFoldDB" id="A0ABD2CRQ4"/>
<gene>
    <name evidence="1" type="ORF">V1477_004474</name>
</gene>
<evidence type="ECO:0000313" key="1">
    <source>
        <dbReference type="EMBL" id="KAL2747782.1"/>
    </source>
</evidence>
<name>A0ABD2CRQ4_VESMC</name>
<sequence>MDDEHSKILIGIRLVLEWLYFKSKLLEVNLFLQFKSMFHHHPNKIILRRKFEEYSWIKQDAVSMEDRVPVFYSNLQQLKIPSILKDRNIEIGINGNEIADKLIKKATKRVI</sequence>
<reference evidence="1 2" key="1">
    <citation type="journal article" date="2024" name="Ann. Entomol. Soc. Am.">
        <title>Genomic analyses of the southern and eastern yellowjacket wasps (Hymenoptera: Vespidae) reveal evolutionary signatures of social life.</title>
        <authorList>
            <person name="Catto M.A."/>
            <person name="Caine P.B."/>
            <person name="Orr S.E."/>
            <person name="Hunt B.G."/>
            <person name="Goodisman M.A.D."/>
        </authorList>
    </citation>
    <scope>NUCLEOTIDE SEQUENCE [LARGE SCALE GENOMIC DNA]</scope>
    <source>
        <strain evidence="1">232</strain>
        <tissue evidence="1">Head and thorax</tissue>
    </source>
</reference>
<dbReference type="EMBL" id="JAYRBN010000035">
    <property type="protein sequence ID" value="KAL2747782.1"/>
    <property type="molecule type" value="Genomic_DNA"/>
</dbReference>